<feature type="region of interest" description="Disordered" evidence="2">
    <location>
        <begin position="1"/>
        <end position="20"/>
    </location>
</feature>
<dbReference type="OrthoDB" id="3197614at2759"/>
<dbReference type="VEuPathDB" id="FungiDB:BD410DRAFT_782614"/>
<feature type="compositionally biased region" description="Polar residues" evidence="2">
    <location>
        <begin position="110"/>
        <end position="124"/>
    </location>
</feature>
<protein>
    <recommendedName>
        <fullName evidence="5">MIT domain-containing protein</fullName>
    </recommendedName>
</protein>
<feature type="region of interest" description="Disordered" evidence="2">
    <location>
        <begin position="212"/>
        <end position="249"/>
    </location>
</feature>
<name>A0A4Y7QKT7_9AGAM</name>
<feature type="compositionally biased region" description="Polar residues" evidence="2">
    <location>
        <begin position="1"/>
        <end position="12"/>
    </location>
</feature>
<feature type="coiled-coil region" evidence="1">
    <location>
        <begin position="341"/>
        <end position="368"/>
    </location>
</feature>
<gene>
    <name evidence="3" type="ORF">BD410DRAFT_782614</name>
</gene>
<proteinExistence type="predicted"/>
<evidence type="ECO:0000256" key="1">
    <source>
        <dbReference type="SAM" id="Coils"/>
    </source>
</evidence>
<accession>A0A4Y7QKT7</accession>
<feature type="compositionally biased region" description="Basic and acidic residues" evidence="2">
    <location>
        <begin position="240"/>
        <end position="249"/>
    </location>
</feature>
<dbReference type="PANTHER" id="PTHR40130:SF1">
    <property type="entry name" value="SPINDLE POLE BODY-ASSOCIATED PROTEIN CUT12 DOMAIN-CONTAINING PROTEIN"/>
    <property type="match status" value="1"/>
</dbReference>
<keyword evidence="1" id="KW-0175">Coiled coil</keyword>
<organism evidence="3 4">
    <name type="scientific">Rickenella mellea</name>
    <dbReference type="NCBI Taxonomy" id="50990"/>
    <lineage>
        <taxon>Eukaryota</taxon>
        <taxon>Fungi</taxon>
        <taxon>Dikarya</taxon>
        <taxon>Basidiomycota</taxon>
        <taxon>Agaricomycotina</taxon>
        <taxon>Agaricomycetes</taxon>
        <taxon>Hymenochaetales</taxon>
        <taxon>Rickenellaceae</taxon>
        <taxon>Rickenella</taxon>
    </lineage>
</organism>
<evidence type="ECO:0000313" key="3">
    <source>
        <dbReference type="EMBL" id="TDL27520.1"/>
    </source>
</evidence>
<evidence type="ECO:0008006" key="5">
    <source>
        <dbReference type="Google" id="ProtNLM"/>
    </source>
</evidence>
<evidence type="ECO:0000256" key="2">
    <source>
        <dbReference type="SAM" id="MobiDB-lite"/>
    </source>
</evidence>
<evidence type="ECO:0000313" key="4">
    <source>
        <dbReference type="Proteomes" id="UP000294933"/>
    </source>
</evidence>
<dbReference type="AlphaFoldDB" id="A0A4Y7QKT7"/>
<feature type="region of interest" description="Disordered" evidence="2">
    <location>
        <begin position="380"/>
        <end position="422"/>
    </location>
</feature>
<feature type="region of interest" description="Disordered" evidence="2">
    <location>
        <begin position="80"/>
        <end position="124"/>
    </location>
</feature>
<sequence length="422" mass="47246">MSASESPLNQAHQHAHNADDYQSRGLLIPAAEEHYKAAEFYQLCVEQCQDENTKRTLRMLYADNSKAGKDLQRRIAKMREEGKDPSLPQLSPASQAPSSGRAVEAGRHTSLVSSPRSRMLDSPSNTVDESFMVLNQQSVASDDPFDLFWKVTAEMMENLSQPISFPNAALAAFEAAETTTINAQQPDIKHSDPNVNGSHTLLAASKNINRESSSVKFDADEPSDEDYDSSDSFCLVPTSQDKESSSRRLRKENAILKAQLEDVQKQVASVRKQMAIRQEQDLQLREHIAVARKEAHRAMVSSTSMAPRQGQPILEFASLNVNMNPPPQAMIGGHSGGRERESQLLRRIRELEDEVRTTRLENDKQKAMITKFRERWERLKESAKRKRSAKAAAQAETSSVRERIDEDPEAEEEADELSKDGS</sequence>
<dbReference type="Proteomes" id="UP000294933">
    <property type="component" value="Unassembled WGS sequence"/>
</dbReference>
<reference evidence="3 4" key="1">
    <citation type="submission" date="2018-06" db="EMBL/GenBank/DDBJ databases">
        <title>A transcriptomic atlas of mushroom development highlights an independent origin of complex multicellularity.</title>
        <authorList>
            <consortium name="DOE Joint Genome Institute"/>
            <person name="Krizsan K."/>
            <person name="Almasi E."/>
            <person name="Merenyi Z."/>
            <person name="Sahu N."/>
            <person name="Viragh M."/>
            <person name="Koszo T."/>
            <person name="Mondo S."/>
            <person name="Kiss B."/>
            <person name="Balint B."/>
            <person name="Kues U."/>
            <person name="Barry K."/>
            <person name="Hegedus J.C."/>
            <person name="Henrissat B."/>
            <person name="Johnson J."/>
            <person name="Lipzen A."/>
            <person name="Ohm R."/>
            <person name="Nagy I."/>
            <person name="Pangilinan J."/>
            <person name="Yan J."/>
            <person name="Xiong Y."/>
            <person name="Grigoriev I.V."/>
            <person name="Hibbett D.S."/>
            <person name="Nagy L.G."/>
        </authorList>
    </citation>
    <scope>NUCLEOTIDE SEQUENCE [LARGE SCALE GENOMIC DNA]</scope>
    <source>
        <strain evidence="3 4">SZMC22713</strain>
    </source>
</reference>
<dbReference type="Gene3D" id="1.20.58.80">
    <property type="entry name" value="Phosphotransferase system, lactose/cellobiose-type IIA subunit"/>
    <property type="match status" value="1"/>
</dbReference>
<feature type="compositionally biased region" description="Acidic residues" evidence="2">
    <location>
        <begin position="405"/>
        <end position="415"/>
    </location>
</feature>
<dbReference type="EMBL" id="ML170159">
    <property type="protein sequence ID" value="TDL27520.1"/>
    <property type="molecule type" value="Genomic_DNA"/>
</dbReference>
<keyword evidence="4" id="KW-1185">Reference proteome</keyword>
<dbReference type="STRING" id="50990.A0A4Y7QKT7"/>
<feature type="compositionally biased region" description="Acidic residues" evidence="2">
    <location>
        <begin position="220"/>
        <end position="229"/>
    </location>
</feature>
<feature type="compositionally biased region" description="Low complexity" evidence="2">
    <location>
        <begin position="85"/>
        <end position="99"/>
    </location>
</feature>
<dbReference type="PANTHER" id="PTHR40130">
    <property type="entry name" value="EXPRESSED PROTEIN"/>
    <property type="match status" value="1"/>
</dbReference>